<keyword evidence="1" id="KW-0812">Transmembrane</keyword>
<dbReference type="EMBL" id="AWFH01000056">
    <property type="protein sequence ID" value="KCZ58427.1"/>
    <property type="molecule type" value="Genomic_DNA"/>
</dbReference>
<dbReference type="GeneID" id="92498941"/>
<dbReference type="AlphaFoldDB" id="A0A059DY01"/>
<evidence type="ECO:0000256" key="1">
    <source>
        <dbReference type="SAM" id="Phobius"/>
    </source>
</evidence>
<dbReference type="PATRIC" id="fig|1280948.3.peg.2839"/>
<feature type="transmembrane region" description="Helical" evidence="1">
    <location>
        <begin position="6"/>
        <end position="32"/>
    </location>
</feature>
<proteinExistence type="predicted"/>
<protein>
    <submittedName>
        <fullName evidence="2">Uncharacterized protein</fullName>
    </submittedName>
</protein>
<keyword evidence="3" id="KW-1185">Reference proteome</keyword>
<organism evidence="2 3">
    <name type="scientific">Hyphomonas atlantica</name>
    <dbReference type="NCBI Taxonomy" id="1280948"/>
    <lineage>
        <taxon>Bacteria</taxon>
        <taxon>Pseudomonadati</taxon>
        <taxon>Pseudomonadota</taxon>
        <taxon>Alphaproteobacteria</taxon>
        <taxon>Hyphomonadales</taxon>
        <taxon>Hyphomonadaceae</taxon>
        <taxon>Hyphomonas</taxon>
    </lineage>
</organism>
<dbReference type="RefSeq" id="WP_272982692.1">
    <property type="nucleotide sequence ID" value="NZ_AWFH01000056.1"/>
</dbReference>
<evidence type="ECO:0000313" key="2">
    <source>
        <dbReference type="EMBL" id="KCZ58427.1"/>
    </source>
</evidence>
<comment type="caution">
    <text evidence="2">The sequence shown here is derived from an EMBL/GenBank/DDBJ whole genome shotgun (WGS) entry which is preliminary data.</text>
</comment>
<dbReference type="Proteomes" id="UP000024547">
    <property type="component" value="Unassembled WGS sequence"/>
</dbReference>
<keyword evidence="1" id="KW-0472">Membrane</keyword>
<dbReference type="STRING" id="1280948.HY36_08590"/>
<gene>
    <name evidence="2" type="ORF">HY36_08590</name>
</gene>
<accession>A0A059DY01</accession>
<sequence length="42" mass="4273">MGNLSVDALAIAALVGFATLLLIGAGLTAWLWKQSGKSEGDL</sequence>
<reference evidence="2 3" key="1">
    <citation type="journal article" date="2014" name="Antonie Van Leeuwenhoek">
        <title>Hyphomonas beringensis sp. nov. and Hyphomonas chukchiensis sp. nov., isolated from surface seawater of the Bering Sea and Chukchi Sea.</title>
        <authorList>
            <person name="Li C."/>
            <person name="Lai Q."/>
            <person name="Li G."/>
            <person name="Dong C."/>
            <person name="Wang J."/>
            <person name="Liao Y."/>
            <person name="Shao Z."/>
        </authorList>
    </citation>
    <scope>NUCLEOTIDE SEQUENCE [LARGE SCALE GENOMIC DNA]</scope>
    <source>
        <strain evidence="2 3">22II1-22F38</strain>
    </source>
</reference>
<evidence type="ECO:0000313" key="3">
    <source>
        <dbReference type="Proteomes" id="UP000024547"/>
    </source>
</evidence>
<name>A0A059DY01_9PROT</name>
<keyword evidence="1" id="KW-1133">Transmembrane helix</keyword>